<evidence type="ECO:0000313" key="1">
    <source>
        <dbReference type="EMBL" id="JAE15787.1"/>
    </source>
</evidence>
<accession>A0A0A9FU55</accession>
<reference evidence="1" key="2">
    <citation type="journal article" date="2015" name="Data Brief">
        <title>Shoot transcriptome of the giant reed, Arundo donax.</title>
        <authorList>
            <person name="Barrero R.A."/>
            <person name="Guerrero F.D."/>
            <person name="Moolhuijzen P."/>
            <person name="Goolsby J.A."/>
            <person name="Tidwell J."/>
            <person name="Bellgard S.E."/>
            <person name="Bellgard M.I."/>
        </authorList>
    </citation>
    <scope>NUCLEOTIDE SEQUENCE</scope>
    <source>
        <tissue evidence="1">Shoot tissue taken approximately 20 cm above the soil surface</tissue>
    </source>
</reference>
<protein>
    <submittedName>
        <fullName evidence="1">Uncharacterized protein</fullName>
    </submittedName>
</protein>
<name>A0A0A9FU55_ARUDO</name>
<dbReference type="EMBL" id="GBRH01182109">
    <property type="protein sequence ID" value="JAE15787.1"/>
    <property type="molecule type" value="Transcribed_RNA"/>
</dbReference>
<organism evidence="1">
    <name type="scientific">Arundo donax</name>
    <name type="common">Giant reed</name>
    <name type="synonym">Donax arundinaceus</name>
    <dbReference type="NCBI Taxonomy" id="35708"/>
    <lineage>
        <taxon>Eukaryota</taxon>
        <taxon>Viridiplantae</taxon>
        <taxon>Streptophyta</taxon>
        <taxon>Embryophyta</taxon>
        <taxon>Tracheophyta</taxon>
        <taxon>Spermatophyta</taxon>
        <taxon>Magnoliopsida</taxon>
        <taxon>Liliopsida</taxon>
        <taxon>Poales</taxon>
        <taxon>Poaceae</taxon>
        <taxon>PACMAD clade</taxon>
        <taxon>Arundinoideae</taxon>
        <taxon>Arundineae</taxon>
        <taxon>Arundo</taxon>
    </lineage>
</organism>
<sequence length="14" mass="1607">MLLHFLRNGGPKSH</sequence>
<reference evidence="1" key="1">
    <citation type="submission" date="2014-09" db="EMBL/GenBank/DDBJ databases">
        <authorList>
            <person name="Magalhaes I.L.F."/>
            <person name="Oliveira U."/>
            <person name="Santos F.R."/>
            <person name="Vidigal T.H.D.A."/>
            <person name="Brescovit A.D."/>
            <person name="Santos A.J."/>
        </authorList>
    </citation>
    <scope>NUCLEOTIDE SEQUENCE</scope>
    <source>
        <tissue evidence="1">Shoot tissue taken approximately 20 cm above the soil surface</tissue>
    </source>
</reference>
<proteinExistence type="predicted"/>